<dbReference type="InterPro" id="IPR049278">
    <property type="entry name" value="MS_channel_C"/>
</dbReference>
<dbReference type="GO" id="GO:0055085">
    <property type="term" value="P:transmembrane transport"/>
    <property type="evidence" value="ECO:0007669"/>
    <property type="project" value="InterPro"/>
</dbReference>
<keyword evidence="6 7" id="KW-0472">Membrane</keyword>
<dbReference type="PROSITE" id="PS50186">
    <property type="entry name" value="DEP"/>
    <property type="match status" value="1"/>
</dbReference>
<dbReference type="InterPro" id="IPR036388">
    <property type="entry name" value="WH-like_DNA-bd_sf"/>
</dbReference>
<organism evidence="9 10">
    <name type="scientific">Crocosphaera watsonii WH 0005</name>
    <dbReference type="NCBI Taxonomy" id="423472"/>
    <lineage>
        <taxon>Bacteria</taxon>
        <taxon>Bacillati</taxon>
        <taxon>Cyanobacteriota</taxon>
        <taxon>Cyanophyceae</taxon>
        <taxon>Oscillatoriophycideae</taxon>
        <taxon>Chroococcales</taxon>
        <taxon>Aphanothecaceae</taxon>
        <taxon>Crocosphaera</taxon>
    </lineage>
</organism>
<comment type="caution">
    <text evidence="9">The sequence shown here is derived from an EMBL/GenBank/DDBJ whole genome shotgun (WGS) entry which is preliminary data.</text>
</comment>
<dbReference type="InterPro" id="IPR006685">
    <property type="entry name" value="MscS_channel_2nd"/>
</dbReference>
<comment type="subcellular location">
    <subcellularLocation>
        <location evidence="1">Cell membrane</location>
        <topology evidence="1">Multi-pass membrane protein</topology>
    </subcellularLocation>
</comment>
<feature type="domain" description="DEP" evidence="8">
    <location>
        <begin position="573"/>
        <end position="646"/>
    </location>
</feature>
<dbReference type="EMBL" id="CAQL01000592">
    <property type="protein sequence ID" value="CCQ56297.1"/>
    <property type="molecule type" value="Genomic_DNA"/>
</dbReference>
<dbReference type="Pfam" id="PF21082">
    <property type="entry name" value="MS_channel_3rd"/>
    <property type="match status" value="1"/>
</dbReference>
<dbReference type="CDD" id="cd04371">
    <property type="entry name" value="DEP"/>
    <property type="match status" value="1"/>
</dbReference>
<name>T2IU33_CROWT</name>
<evidence type="ECO:0000256" key="6">
    <source>
        <dbReference type="ARBA" id="ARBA00023136"/>
    </source>
</evidence>
<protein>
    <submittedName>
        <fullName evidence="9">Potassium efflux system KefA protein / Small-conductance mechanosensitive channel</fullName>
    </submittedName>
</protein>
<dbReference type="Gene3D" id="3.30.70.100">
    <property type="match status" value="1"/>
</dbReference>
<dbReference type="InterPro" id="IPR052702">
    <property type="entry name" value="MscS-like_channel"/>
</dbReference>
<keyword evidence="4 7" id="KW-0812">Transmembrane</keyword>
<evidence type="ECO:0000256" key="2">
    <source>
        <dbReference type="ARBA" id="ARBA00008017"/>
    </source>
</evidence>
<evidence type="ECO:0000313" key="9">
    <source>
        <dbReference type="EMBL" id="CCQ56297.1"/>
    </source>
</evidence>
<dbReference type="Gene3D" id="1.10.10.10">
    <property type="entry name" value="Winged helix-like DNA-binding domain superfamily/Winged helix DNA-binding domain"/>
    <property type="match status" value="1"/>
</dbReference>
<dbReference type="InterPro" id="IPR011066">
    <property type="entry name" value="MscS_channel_C_sf"/>
</dbReference>
<gene>
    <name evidence="9" type="ORF">CWATWH0005_1923</name>
</gene>
<evidence type="ECO:0000259" key="8">
    <source>
        <dbReference type="PROSITE" id="PS50186"/>
    </source>
</evidence>
<feature type="transmembrane region" description="Helical" evidence="7">
    <location>
        <begin position="157"/>
        <end position="179"/>
    </location>
</feature>
<keyword evidence="3" id="KW-1003">Cell membrane</keyword>
<dbReference type="InterPro" id="IPR010920">
    <property type="entry name" value="LSM_dom_sf"/>
</dbReference>
<dbReference type="Pfam" id="PF00610">
    <property type="entry name" value="DEP"/>
    <property type="match status" value="1"/>
</dbReference>
<dbReference type="Pfam" id="PF00924">
    <property type="entry name" value="MS_channel_2nd"/>
    <property type="match status" value="1"/>
</dbReference>
<reference evidence="9 10" key="2">
    <citation type="submission" date="2013-09" db="EMBL/GenBank/DDBJ databases">
        <title>Whole genome comparison of six Crocosphaera watsonii strains with differing phenotypes.</title>
        <authorList>
            <person name="Bench S.R."/>
            <person name="Heller P."/>
            <person name="Frank I."/>
            <person name="Arciniega M."/>
            <person name="Shilova I.N."/>
            <person name="Zehr J.P."/>
        </authorList>
    </citation>
    <scope>NUCLEOTIDE SEQUENCE [LARGE SCALE GENOMIC DNA]</scope>
    <source>
        <strain evidence="9 10">WH 0005</strain>
    </source>
</reference>
<dbReference type="Gene3D" id="1.10.287.1260">
    <property type="match status" value="1"/>
</dbReference>
<dbReference type="SUPFAM" id="SSF82861">
    <property type="entry name" value="Mechanosensitive channel protein MscS (YggB), transmembrane region"/>
    <property type="match status" value="1"/>
</dbReference>
<evidence type="ECO:0000313" key="10">
    <source>
        <dbReference type="Proteomes" id="UP000017981"/>
    </source>
</evidence>
<dbReference type="GO" id="GO:0035556">
    <property type="term" value="P:intracellular signal transduction"/>
    <property type="evidence" value="ECO:0007669"/>
    <property type="project" value="InterPro"/>
</dbReference>
<feature type="transmembrane region" description="Helical" evidence="7">
    <location>
        <begin position="258"/>
        <end position="281"/>
    </location>
</feature>
<dbReference type="SUPFAM" id="SSF82689">
    <property type="entry name" value="Mechanosensitive channel protein MscS (YggB), C-terminal domain"/>
    <property type="match status" value="1"/>
</dbReference>
<proteinExistence type="inferred from homology"/>
<evidence type="ECO:0000256" key="1">
    <source>
        <dbReference type="ARBA" id="ARBA00004651"/>
    </source>
</evidence>
<dbReference type="SUPFAM" id="SSF46785">
    <property type="entry name" value="Winged helix' DNA-binding domain"/>
    <property type="match status" value="1"/>
</dbReference>
<evidence type="ECO:0000256" key="3">
    <source>
        <dbReference type="ARBA" id="ARBA00022475"/>
    </source>
</evidence>
<dbReference type="InterPro" id="IPR036390">
    <property type="entry name" value="WH_DNA-bd_sf"/>
</dbReference>
<dbReference type="AlphaFoldDB" id="T2IU33"/>
<dbReference type="InterPro" id="IPR011014">
    <property type="entry name" value="MscS_channel_TM-2"/>
</dbReference>
<dbReference type="SMART" id="SM00049">
    <property type="entry name" value="DEP"/>
    <property type="match status" value="1"/>
</dbReference>
<feature type="transmembrane region" description="Helical" evidence="7">
    <location>
        <begin position="302"/>
        <end position="319"/>
    </location>
</feature>
<keyword evidence="5 7" id="KW-1133">Transmembrane helix</keyword>
<dbReference type="PROSITE" id="PS01246">
    <property type="entry name" value="UPF0003"/>
    <property type="match status" value="1"/>
</dbReference>
<dbReference type="InterPro" id="IPR006686">
    <property type="entry name" value="MscS_channel_CS"/>
</dbReference>
<reference evidence="9 10" key="1">
    <citation type="submission" date="2013-01" db="EMBL/GenBank/DDBJ databases">
        <authorList>
            <person name="Bench S."/>
        </authorList>
    </citation>
    <scope>NUCLEOTIDE SEQUENCE [LARGE SCALE GENOMIC DNA]</scope>
    <source>
        <strain evidence="9 10">WH 0005</strain>
    </source>
</reference>
<dbReference type="InterPro" id="IPR000591">
    <property type="entry name" value="DEP_dom"/>
</dbReference>
<comment type="similarity">
    <text evidence="2">Belongs to the MscS (TC 1.A.23) family.</text>
</comment>
<dbReference type="InterPro" id="IPR023408">
    <property type="entry name" value="MscS_beta-dom_sf"/>
</dbReference>
<evidence type="ECO:0000256" key="5">
    <source>
        <dbReference type="ARBA" id="ARBA00022989"/>
    </source>
</evidence>
<dbReference type="Proteomes" id="UP000017981">
    <property type="component" value="Unassembled WGS sequence"/>
</dbReference>
<accession>T2IU33</accession>
<feature type="transmembrane region" description="Helical" evidence="7">
    <location>
        <begin position="325"/>
        <end position="345"/>
    </location>
</feature>
<sequence>MLVMNKLRKLLSFRVWRLIILSLLILIIIGLPFKNVAQNTTLEMLQKSPIIVDGYVLFKVGSLPNFRAEERAEIINTALAEEVFSSEPIKIVIVQDSQQTAIRNQTTKRHLLSVTEVDVIEGINSFEQATIWKNHLNKALARGQLERSSSYVRNATLLSLGIILGTIIIHCVLICLGMWGEKRWFRDWKQNLANVYLSKALIKSCWRIFLLVSPLVLWFSGILYICSLFPQARSQVYQIRMLLGEPIFSLGQKSYSALQLLLLLALTVSLWFLVKGLVFLIKSYLLSRLGANRNIQEVVGTLTQYILLFLGLIILLQLWGLDLSALAIIASVLGVGIGFGLQNIANNFISGLIIILERPIQVGDFIKLGDLVGTVQSVGARSTQIKTWDGVSIIVPNSRFLESEVINWSHGDSTSAIRLPIGVAYGSDIKRVRVALLKAAREHKEILVTPRPKVLFQEFADSSLNFELRVWLLEPRHQFRIKSELNYAIEKNLRDYGIEIPFPQRDLNLKSSHLKHLISNILPTPDSKHSPQSQSDQEVDQYLRSSLNDDELDPLEDRLTENEINALVKQMCSDKGVSIQDRRYRLNIYPACFIGSEAVNWFVKHYNYTREEAIELGQILVERGIIHHVLDQHPFKDSYLFYRFCDHEK</sequence>
<dbReference type="Gene3D" id="2.30.30.60">
    <property type="match status" value="1"/>
</dbReference>
<feature type="transmembrane region" description="Helical" evidence="7">
    <location>
        <begin position="208"/>
        <end position="230"/>
    </location>
</feature>
<evidence type="ECO:0000256" key="7">
    <source>
        <dbReference type="SAM" id="Phobius"/>
    </source>
</evidence>
<dbReference type="PANTHER" id="PTHR30347">
    <property type="entry name" value="POTASSIUM CHANNEL RELATED"/>
    <property type="match status" value="1"/>
</dbReference>
<evidence type="ECO:0000256" key="4">
    <source>
        <dbReference type="ARBA" id="ARBA00022692"/>
    </source>
</evidence>
<dbReference type="GO" id="GO:0005886">
    <property type="term" value="C:plasma membrane"/>
    <property type="evidence" value="ECO:0007669"/>
    <property type="project" value="UniProtKB-SubCell"/>
</dbReference>
<dbReference type="SUPFAM" id="SSF50182">
    <property type="entry name" value="Sm-like ribonucleoproteins"/>
    <property type="match status" value="1"/>
</dbReference>
<dbReference type="PANTHER" id="PTHR30347:SF1">
    <property type="entry name" value="MECHANOSENSITIVE CHANNEL MSCK"/>
    <property type="match status" value="1"/>
</dbReference>